<evidence type="ECO:0000256" key="2">
    <source>
        <dbReference type="ARBA" id="ARBA00022723"/>
    </source>
</evidence>
<dbReference type="PANTHER" id="PTHR10071:SF281">
    <property type="entry name" value="BOX A-BINDING FACTOR-RELATED"/>
    <property type="match status" value="1"/>
</dbReference>
<feature type="region of interest" description="Disordered" evidence="7">
    <location>
        <begin position="1"/>
        <end position="44"/>
    </location>
</feature>
<dbReference type="Proteomes" id="UP000078512">
    <property type="component" value="Unassembled WGS sequence"/>
</dbReference>
<dbReference type="OrthoDB" id="515401at2759"/>
<reference evidence="9 10" key="1">
    <citation type="submission" date="2016-05" db="EMBL/GenBank/DDBJ databases">
        <title>Genome sequencing reveals origins of a unique bacterial endosymbiosis in the earliest lineages of terrestrial Fungi.</title>
        <authorList>
            <consortium name="DOE Joint Genome Institute"/>
            <person name="Uehling J."/>
            <person name="Gryganskyi A."/>
            <person name="Hameed K."/>
            <person name="Tschaplinski T."/>
            <person name="Misztal P."/>
            <person name="Wu S."/>
            <person name="Desiro A."/>
            <person name="Vande Pol N."/>
            <person name="Du Z.-Y."/>
            <person name="Zienkiewicz A."/>
            <person name="Zienkiewicz K."/>
            <person name="Morin E."/>
            <person name="Tisserant E."/>
            <person name="Splivallo R."/>
            <person name="Hainaut M."/>
            <person name="Henrissat B."/>
            <person name="Ohm R."/>
            <person name="Kuo A."/>
            <person name="Yan J."/>
            <person name="Lipzen A."/>
            <person name="Nolan M."/>
            <person name="Labutti K."/>
            <person name="Barry K."/>
            <person name="Goldstein A."/>
            <person name="Labbe J."/>
            <person name="Schadt C."/>
            <person name="Tuskan G."/>
            <person name="Grigoriev I."/>
            <person name="Martin F."/>
            <person name="Vilgalys R."/>
            <person name="Bonito G."/>
        </authorList>
    </citation>
    <scope>NUCLEOTIDE SEQUENCE [LARGE SCALE GENOMIC DNA]</scope>
    <source>
        <strain evidence="9 10">AG-77</strain>
    </source>
</reference>
<evidence type="ECO:0000256" key="4">
    <source>
        <dbReference type="ARBA" id="ARBA00022833"/>
    </source>
</evidence>
<dbReference type="CDD" id="cd00202">
    <property type="entry name" value="ZnF_GATA"/>
    <property type="match status" value="1"/>
</dbReference>
<dbReference type="Gene3D" id="3.30.50.10">
    <property type="entry name" value="Erythroid Transcription Factor GATA-1, subunit A"/>
    <property type="match status" value="1"/>
</dbReference>
<feature type="compositionally biased region" description="Polar residues" evidence="7">
    <location>
        <begin position="1"/>
        <end position="13"/>
    </location>
</feature>
<feature type="domain" description="GATA-type" evidence="8">
    <location>
        <begin position="42"/>
        <end position="100"/>
    </location>
</feature>
<keyword evidence="10" id="KW-1185">Reference proteome</keyword>
<dbReference type="EMBL" id="KV442015">
    <property type="protein sequence ID" value="OAQ35168.1"/>
    <property type="molecule type" value="Genomic_DNA"/>
</dbReference>
<dbReference type="SUPFAM" id="SSF57716">
    <property type="entry name" value="Glucocorticoid receptor-like (DNA-binding domain)"/>
    <property type="match status" value="1"/>
</dbReference>
<sequence>MVSPVNTNSDVDPTTSKAAASSSTSPQKTGKATKPKKQSTRPPRSLECFNCKVTQTPLWRRTLDRKHSLCNACGLYYKQYNGHRPLHARHKPSLSQGQQRESASPYSSPSTASSPSRVSLIFDDARFQVLVEHMRPGQMYKFLNILEKRCHVLRYRLGMPPVQASTLDHEQQLLNLLQPQRPAEIPATTATTTMSSESANASLHKQLLQSADLIATFLQTTEAGNAFMGRGMDVDNHHDSNTHQQDESSADSQFSALALLNRVADDSNMMSNNDAMDANKLWSATRPSIAVYANE</sequence>
<feature type="compositionally biased region" description="Low complexity" evidence="7">
    <location>
        <begin position="102"/>
        <end position="116"/>
    </location>
</feature>
<dbReference type="Pfam" id="PF00320">
    <property type="entry name" value="GATA"/>
    <property type="match status" value="1"/>
</dbReference>
<evidence type="ECO:0000256" key="6">
    <source>
        <dbReference type="PROSITE-ProRule" id="PRU00094"/>
    </source>
</evidence>
<dbReference type="InterPro" id="IPR013088">
    <property type="entry name" value="Znf_NHR/GATA"/>
</dbReference>
<evidence type="ECO:0000256" key="7">
    <source>
        <dbReference type="SAM" id="MobiDB-lite"/>
    </source>
</evidence>
<evidence type="ECO:0000259" key="8">
    <source>
        <dbReference type="PROSITE" id="PS50114"/>
    </source>
</evidence>
<evidence type="ECO:0000256" key="1">
    <source>
        <dbReference type="ARBA" id="ARBA00004123"/>
    </source>
</evidence>
<dbReference type="GO" id="GO:0000981">
    <property type="term" value="F:DNA-binding transcription factor activity, RNA polymerase II-specific"/>
    <property type="evidence" value="ECO:0007669"/>
    <property type="project" value="TreeGrafter"/>
</dbReference>
<dbReference type="PANTHER" id="PTHR10071">
    <property type="entry name" value="TRANSCRIPTION FACTOR GATA FAMILY MEMBER"/>
    <property type="match status" value="1"/>
</dbReference>
<gene>
    <name evidence="9" type="ORF">K457DRAFT_66549</name>
</gene>
<feature type="region of interest" description="Disordered" evidence="7">
    <location>
        <begin position="230"/>
        <end position="252"/>
    </location>
</feature>
<evidence type="ECO:0000313" key="10">
    <source>
        <dbReference type="Proteomes" id="UP000078512"/>
    </source>
</evidence>
<organism evidence="9 10">
    <name type="scientific">Linnemannia elongata AG-77</name>
    <dbReference type="NCBI Taxonomy" id="1314771"/>
    <lineage>
        <taxon>Eukaryota</taxon>
        <taxon>Fungi</taxon>
        <taxon>Fungi incertae sedis</taxon>
        <taxon>Mucoromycota</taxon>
        <taxon>Mortierellomycotina</taxon>
        <taxon>Mortierellomycetes</taxon>
        <taxon>Mortierellales</taxon>
        <taxon>Mortierellaceae</taxon>
        <taxon>Linnemannia</taxon>
    </lineage>
</organism>
<keyword evidence="2" id="KW-0479">Metal-binding</keyword>
<keyword evidence="4" id="KW-0862">Zinc</keyword>
<feature type="region of interest" description="Disordered" evidence="7">
    <location>
        <begin position="86"/>
        <end position="116"/>
    </location>
</feature>
<dbReference type="InterPro" id="IPR039355">
    <property type="entry name" value="Transcription_factor_GATA"/>
</dbReference>
<feature type="compositionally biased region" description="Low complexity" evidence="7">
    <location>
        <begin position="14"/>
        <end position="25"/>
    </location>
</feature>
<dbReference type="SMART" id="SM00401">
    <property type="entry name" value="ZnF_GATA"/>
    <property type="match status" value="1"/>
</dbReference>
<evidence type="ECO:0000256" key="5">
    <source>
        <dbReference type="ARBA" id="ARBA00023242"/>
    </source>
</evidence>
<comment type="subcellular location">
    <subcellularLocation>
        <location evidence="1">Nucleus</location>
    </subcellularLocation>
</comment>
<proteinExistence type="predicted"/>
<feature type="compositionally biased region" description="Basic and acidic residues" evidence="7">
    <location>
        <begin position="232"/>
        <end position="246"/>
    </location>
</feature>
<accession>A0A197KDC8</accession>
<dbReference type="STRING" id="1314771.A0A197KDC8"/>
<name>A0A197KDC8_9FUNG</name>
<dbReference type="GO" id="GO:0005634">
    <property type="term" value="C:nucleus"/>
    <property type="evidence" value="ECO:0007669"/>
    <property type="project" value="UniProtKB-SubCell"/>
</dbReference>
<keyword evidence="5" id="KW-0539">Nucleus</keyword>
<dbReference type="GO" id="GO:0000122">
    <property type="term" value="P:negative regulation of transcription by RNA polymerase II"/>
    <property type="evidence" value="ECO:0007669"/>
    <property type="project" value="TreeGrafter"/>
</dbReference>
<evidence type="ECO:0000256" key="3">
    <source>
        <dbReference type="ARBA" id="ARBA00022771"/>
    </source>
</evidence>
<dbReference type="GO" id="GO:0000978">
    <property type="term" value="F:RNA polymerase II cis-regulatory region sequence-specific DNA binding"/>
    <property type="evidence" value="ECO:0007669"/>
    <property type="project" value="TreeGrafter"/>
</dbReference>
<dbReference type="PROSITE" id="PS50114">
    <property type="entry name" value="GATA_ZN_FINGER_2"/>
    <property type="match status" value="1"/>
</dbReference>
<keyword evidence="3 6" id="KW-0863">Zinc-finger</keyword>
<dbReference type="GO" id="GO:0045944">
    <property type="term" value="P:positive regulation of transcription by RNA polymerase II"/>
    <property type="evidence" value="ECO:0007669"/>
    <property type="project" value="TreeGrafter"/>
</dbReference>
<evidence type="ECO:0000313" key="9">
    <source>
        <dbReference type="EMBL" id="OAQ35168.1"/>
    </source>
</evidence>
<dbReference type="InterPro" id="IPR000679">
    <property type="entry name" value="Znf_GATA"/>
</dbReference>
<dbReference type="AlphaFoldDB" id="A0A197KDC8"/>
<protein>
    <recommendedName>
        <fullName evidence="8">GATA-type domain-containing protein</fullName>
    </recommendedName>
</protein>
<dbReference type="GO" id="GO:0008270">
    <property type="term" value="F:zinc ion binding"/>
    <property type="evidence" value="ECO:0007669"/>
    <property type="project" value="UniProtKB-KW"/>
</dbReference>